<dbReference type="SUPFAM" id="SSF53335">
    <property type="entry name" value="S-adenosyl-L-methionine-dependent methyltransferases"/>
    <property type="match status" value="1"/>
</dbReference>
<dbReference type="Pfam" id="PF03492">
    <property type="entry name" value="Methyltransf_7"/>
    <property type="match status" value="1"/>
</dbReference>
<dbReference type="Gene3D" id="1.10.1200.270">
    <property type="entry name" value="Methyltransferase, alpha-helical capping domain"/>
    <property type="match status" value="1"/>
</dbReference>
<proteinExistence type="inferred from homology"/>
<comment type="similarity">
    <text evidence="1">Belongs to the methyltransferase superfamily. Type-7 methyltransferase family.</text>
</comment>
<name>A0AAD8IMC3_9APIA</name>
<keyword evidence="5" id="KW-0460">Magnesium</keyword>
<protein>
    <submittedName>
        <fullName evidence="6">Salicylate carboxymethyltransferase</fullName>
    </submittedName>
</protein>
<evidence type="ECO:0000256" key="5">
    <source>
        <dbReference type="ARBA" id="ARBA00022842"/>
    </source>
</evidence>
<evidence type="ECO:0000256" key="4">
    <source>
        <dbReference type="ARBA" id="ARBA00022723"/>
    </source>
</evidence>
<evidence type="ECO:0000313" key="6">
    <source>
        <dbReference type="EMBL" id="KAK1386997.1"/>
    </source>
</evidence>
<evidence type="ECO:0000313" key="7">
    <source>
        <dbReference type="Proteomes" id="UP001237642"/>
    </source>
</evidence>
<dbReference type="EMBL" id="JAUIZM010000004">
    <property type="protein sequence ID" value="KAK1386997.1"/>
    <property type="molecule type" value="Genomic_DNA"/>
</dbReference>
<reference evidence="6" key="1">
    <citation type="submission" date="2023-02" db="EMBL/GenBank/DDBJ databases">
        <title>Genome of toxic invasive species Heracleum sosnowskyi carries increased number of genes despite the absence of recent whole-genome duplications.</title>
        <authorList>
            <person name="Schelkunov M."/>
            <person name="Shtratnikova V."/>
            <person name="Makarenko M."/>
            <person name="Klepikova A."/>
            <person name="Omelchenko D."/>
            <person name="Novikova G."/>
            <person name="Obukhova E."/>
            <person name="Bogdanov V."/>
            <person name="Penin A."/>
            <person name="Logacheva M."/>
        </authorList>
    </citation>
    <scope>NUCLEOTIDE SEQUENCE</scope>
    <source>
        <strain evidence="6">Hsosn_3</strain>
        <tissue evidence="6">Leaf</tissue>
    </source>
</reference>
<dbReference type="AlphaFoldDB" id="A0AAD8IMC3"/>
<evidence type="ECO:0000256" key="1">
    <source>
        <dbReference type="ARBA" id="ARBA00007967"/>
    </source>
</evidence>
<evidence type="ECO:0000256" key="2">
    <source>
        <dbReference type="ARBA" id="ARBA00022603"/>
    </source>
</evidence>
<accession>A0AAD8IMC3</accession>
<dbReference type="GO" id="GO:0008168">
    <property type="term" value="F:methyltransferase activity"/>
    <property type="evidence" value="ECO:0007669"/>
    <property type="project" value="UniProtKB-KW"/>
</dbReference>
<dbReference type="Gene3D" id="3.40.50.150">
    <property type="entry name" value="Vaccinia Virus protein VP39"/>
    <property type="match status" value="1"/>
</dbReference>
<keyword evidence="7" id="KW-1185">Reference proteome</keyword>
<keyword evidence="2" id="KW-0489">Methyltransferase</keyword>
<keyword evidence="4" id="KW-0479">Metal-binding</keyword>
<dbReference type="InterPro" id="IPR005299">
    <property type="entry name" value="MeTrfase_7"/>
</dbReference>
<dbReference type="InterPro" id="IPR042086">
    <property type="entry name" value="MeTrfase_capping"/>
</dbReference>
<gene>
    <name evidence="6" type="ORF">POM88_015175</name>
</gene>
<reference evidence="6" key="2">
    <citation type="submission" date="2023-05" db="EMBL/GenBank/DDBJ databases">
        <authorList>
            <person name="Schelkunov M.I."/>
        </authorList>
    </citation>
    <scope>NUCLEOTIDE SEQUENCE</scope>
    <source>
        <strain evidence="6">Hsosn_3</strain>
        <tissue evidence="6">Leaf</tissue>
    </source>
</reference>
<dbReference type="InterPro" id="IPR029063">
    <property type="entry name" value="SAM-dependent_MTases_sf"/>
</dbReference>
<comment type="caution">
    <text evidence="6">The sequence shown here is derived from an EMBL/GenBank/DDBJ whole genome shotgun (WGS) entry which is preliminary data.</text>
</comment>
<evidence type="ECO:0000256" key="3">
    <source>
        <dbReference type="ARBA" id="ARBA00022679"/>
    </source>
</evidence>
<sequence length="367" mass="41625">MDVVKVLHMNADNREFSYANNSILQKTVILKARKILEDTIKDYGSNGFPECFKVADLGCSSGPNALLFVTNMVDNVHALCQQENLKAPDEFQVFLNDLPSNDFNAVFRMIPPFYSKLENERGGENSVNCFICGVPGSFYTRLFPSNSLHFVHSSYSVHWLSQVPENLLDNNKGNIYMAKESPPSVFEAYFNQFKTDFTTFLRKRSKEIISNGRLVLALLGRSIADPTSKDCCYLFGLLAKSLEDLSAEGLVNEEDINSFNLPVYNPCIDELKAIIESEGTFSLDKLETIEVNWDMRDENEKIKSEKSSGKIMAKTVRAVLEPLLGTHFGYTCMDKLFERYAIHVTEHLSQEETNYFNIVISLTRKCK</sequence>
<dbReference type="Proteomes" id="UP001237642">
    <property type="component" value="Unassembled WGS sequence"/>
</dbReference>
<organism evidence="6 7">
    <name type="scientific">Heracleum sosnowskyi</name>
    <dbReference type="NCBI Taxonomy" id="360622"/>
    <lineage>
        <taxon>Eukaryota</taxon>
        <taxon>Viridiplantae</taxon>
        <taxon>Streptophyta</taxon>
        <taxon>Embryophyta</taxon>
        <taxon>Tracheophyta</taxon>
        <taxon>Spermatophyta</taxon>
        <taxon>Magnoliopsida</taxon>
        <taxon>eudicotyledons</taxon>
        <taxon>Gunneridae</taxon>
        <taxon>Pentapetalae</taxon>
        <taxon>asterids</taxon>
        <taxon>campanulids</taxon>
        <taxon>Apiales</taxon>
        <taxon>Apiaceae</taxon>
        <taxon>Apioideae</taxon>
        <taxon>apioid superclade</taxon>
        <taxon>Tordylieae</taxon>
        <taxon>Tordyliinae</taxon>
        <taxon>Heracleum</taxon>
    </lineage>
</organism>
<keyword evidence="3" id="KW-0808">Transferase</keyword>
<dbReference type="GO" id="GO:0032259">
    <property type="term" value="P:methylation"/>
    <property type="evidence" value="ECO:0007669"/>
    <property type="project" value="UniProtKB-KW"/>
</dbReference>
<dbReference type="PANTHER" id="PTHR31009">
    <property type="entry name" value="S-ADENOSYL-L-METHIONINE:CARBOXYL METHYLTRANSFERASE FAMILY PROTEIN"/>
    <property type="match status" value="1"/>
</dbReference>
<dbReference type="GO" id="GO:0046872">
    <property type="term" value="F:metal ion binding"/>
    <property type="evidence" value="ECO:0007669"/>
    <property type="project" value="UniProtKB-KW"/>
</dbReference>